<dbReference type="PANTHER" id="PTHR47427:SF1">
    <property type="entry name" value="PROTEIN STE12"/>
    <property type="match status" value="1"/>
</dbReference>
<dbReference type="Pfam" id="PF00096">
    <property type="entry name" value="zf-C2H2"/>
    <property type="match status" value="2"/>
</dbReference>
<feature type="region of interest" description="Disordered" evidence="6">
    <location>
        <begin position="203"/>
        <end position="237"/>
    </location>
</feature>
<feature type="compositionally biased region" description="Acidic residues" evidence="6">
    <location>
        <begin position="148"/>
        <end position="161"/>
    </location>
</feature>
<feature type="compositionally biased region" description="Basic residues" evidence="6">
    <location>
        <begin position="117"/>
        <end position="143"/>
    </location>
</feature>
<feature type="non-terminal residue" evidence="8">
    <location>
        <position position="1"/>
    </location>
</feature>
<protein>
    <recommendedName>
        <fullName evidence="7">C2H2-type domain-containing protein</fullName>
    </recommendedName>
</protein>
<feature type="compositionally biased region" description="Acidic residues" evidence="6">
    <location>
        <begin position="97"/>
        <end position="111"/>
    </location>
</feature>
<keyword evidence="9" id="KW-1185">Reference proteome</keyword>
<name>A0ABQ0LCS0_MYCCL</name>
<evidence type="ECO:0000256" key="5">
    <source>
        <dbReference type="PROSITE-ProRule" id="PRU00042"/>
    </source>
</evidence>
<keyword evidence="4" id="KW-0539">Nucleus</keyword>
<feature type="compositionally biased region" description="Gly residues" evidence="6">
    <location>
        <begin position="223"/>
        <end position="237"/>
    </location>
</feature>
<feature type="region of interest" description="Disordered" evidence="6">
    <location>
        <begin position="77"/>
        <end position="161"/>
    </location>
</feature>
<comment type="subcellular location">
    <subcellularLocation>
        <location evidence="1">Nucleus</location>
    </subcellularLocation>
</comment>
<evidence type="ECO:0000256" key="4">
    <source>
        <dbReference type="ARBA" id="ARBA00023242"/>
    </source>
</evidence>
<evidence type="ECO:0000256" key="3">
    <source>
        <dbReference type="ARBA" id="ARBA00023163"/>
    </source>
</evidence>
<gene>
    <name evidence="8" type="ORF">MCHLO_06267</name>
</gene>
<dbReference type="Proteomes" id="UP000815677">
    <property type="component" value="Unassembled WGS sequence"/>
</dbReference>
<evidence type="ECO:0000256" key="6">
    <source>
        <dbReference type="SAM" id="MobiDB-lite"/>
    </source>
</evidence>
<feature type="domain" description="C2H2-type" evidence="7">
    <location>
        <begin position="20"/>
        <end position="50"/>
    </location>
</feature>
<sequence length="249" mass="27193">AASSTPAQELGAAELGTRMHVCAVDGCGKCFRRGEHLKRHIRSIHTHEKPFPCTFPDCDKFFNRHDNLLQHLKVHQPREEGAAPGHSRAETGTGSSGEDEDETLLNVEEDNVSTTKSKSKARQRTRPRKRPRTRPRTRTRTRRAAVDSDPEDEDEELDVDADADADADADTQLEEYLPHSMPVPVGGTDLATRISQNMRSRTRGFTAFGPPASDEDGEADGDQGAGYAGGASGGLWGLGVISESRERGY</sequence>
<evidence type="ECO:0000313" key="8">
    <source>
        <dbReference type="EMBL" id="GAT48899.1"/>
    </source>
</evidence>
<evidence type="ECO:0000313" key="9">
    <source>
        <dbReference type="Proteomes" id="UP000815677"/>
    </source>
</evidence>
<evidence type="ECO:0000259" key="7">
    <source>
        <dbReference type="PROSITE" id="PS50157"/>
    </source>
</evidence>
<evidence type="ECO:0000256" key="2">
    <source>
        <dbReference type="ARBA" id="ARBA00023015"/>
    </source>
</evidence>
<dbReference type="SMART" id="SM00355">
    <property type="entry name" value="ZnF_C2H2"/>
    <property type="match status" value="2"/>
</dbReference>
<dbReference type="PROSITE" id="PS50157">
    <property type="entry name" value="ZINC_FINGER_C2H2_2"/>
    <property type="match status" value="2"/>
</dbReference>
<keyword evidence="3" id="KW-0804">Transcription</keyword>
<dbReference type="SUPFAM" id="SSF57667">
    <property type="entry name" value="beta-beta-alpha zinc fingers"/>
    <property type="match status" value="2"/>
</dbReference>
<dbReference type="PANTHER" id="PTHR47427">
    <property type="entry name" value="PROTEIN STE12"/>
    <property type="match status" value="1"/>
</dbReference>
<keyword evidence="5" id="KW-0862">Zinc</keyword>
<keyword evidence="5" id="KW-0863">Zinc-finger</keyword>
<keyword evidence="5" id="KW-0479">Metal-binding</keyword>
<organism evidence="8 9">
    <name type="scientific">Mycena chlorophos</name>
    <name type="common">Agaric fungus</name>
    <name type="synonym">Agaricus chlorophos</name>
    <dbReference type="NCBI Taxonomy" id="658473"/>
    <lineage>
        <taxon>Eukaryota</taxon>
        <taxon>Fungi</taxon>
        <taxon>Dikarya</taxon>
        <taxon>Basidiomycota</taxon>
        <taxon>Agaricomycotina</taxon>
        <taxon>Agaricomycetes</taxon>
        <taxon>Agaricomycetidae</taxon>
        <taxon>Agaricales</taxon>
        <taxon>Marasmiineae</taxon>
        <taxon>Mycenaceae</taxon>
        <taxon>Mycena</taxon>
    </lineage>
</organism>
<proteinExistence type="predicted"/>
<dbReference type="InterPro" id="IPR036236">
    <property type="entry name" value="Znf_C2H2_sf"/>
</dbReference>
<dbReference type="InterPro" id="IPR052127">
    <property type="entry name" value="STE12_transcription_factor"/>
</dbReference>
<dbReference type="PROSITE" id="PS00028">
    <property type="entry name" value="ZINC_FINGER_C2H2_1"/>
    <property type="match status" value="2"/>
</dbReference>
<accession>A0ABQ0LCS0</accession>
<reference evidence="8" key="1">
    <citation type="submission" date="2014-09" db="EMBL/GenBank/DDBJ databases">
        <title>Genome sequence of the luminous mushroom Mycena chlorophos for searching fungal bioluminescence genes.</title>
        <authorList>
            <person name="Tanaka Y."/>
            <person name="Kasuga D."/>
            <person name="Oba Y."/>
            <person name="Hase S."/>
            <person name="Sato K."/>
            <person name="Oba Y."/>
            <person name="Sakakibara Y."/>
        </authorList>
    </citation>
    <scope>NUCLEOTIDE SEQUENCE</scope>
</reference>
<evidence type="ECO:0000256" key="1">
    <source>
        <dbReference type="ARBA" id="ARBA00004123"/>
    </source>
</evidence>
<dbReference type="InterPro" id="IPR013087">
    <property type="entry name" value="Znf_C2H2_type"/>
</dbReference>
<feature type="domain" description="C2H2-type" evidence="7">
    <location>
        <begin position="51"/>
        <end position="80"/>
    </location>
</feature>
<dbReference type="EMBL" id="DF845028">
    <property type="protein sequence ID" value="GAT48899.1"/>
    <property type="molecule type" value="Genomic_DNA"/>
</dbReference>
<keyword evidence="2" id="KW-0805">Transcription regulation</keyword>
<dbReference type="Gene3D" id="3.30.160.60">
    <property type="entry name" value="Classic Zinc Finger"/>
    <property type="match status" value="2"/>
</dbReference>